<evidence type="ECO:0000256" key="4">
    <source>
        <dbReference type="ARBA" id="ARBA00022989"/>
    </source>
</evidence>
<dbReference type="GO" id="GO:0071978">
    <property type="term" value="P:bacterial-type flagellum-dependent swarming motility"/>
    <property type="evidence" value="ECO:0007669"/>
    <property type="project" value="InterPro"/>
</dbReference>
<keyword evidence="9" id="KW-0966">Cell projection</keyword>
<dbReference type="RefSeq" id="WP_094061730.1">
    <property type="nucleotide sequence ID" value="NZ_CP022530.1"/>
</dbReference>
<evidence type="ECO:0000256" key="6">
    <source>
        <dbReference type="RuleBase" id="RU004057"/>
    </source>
</evidence>
<keyword evidence="2" id="KW-1003">Cell membrane</keyword>
<keyword evidence="4 7" id="KW-1133">Transmembrane helix</keyword>
<dbReference type="Proteomes" id="UP000202440">
    <property type="component" value="Chromosome"/>
</dbReference>
<dbReference type="InterPro" id="IPR047055">
    <property type="entry name" value="MotA-like"/>
</dbReference>
<feature type="domain" description="MotA/TolQ/ExbB proton channel" evidence="8">
    <location>
        <begin position="103"/>
        <end position="211"/>
    </location>
</feature>
<dbReference type="KEGG" id="bsan:CHH28_18680"/>
<evidence type="ECO:0000313" key="9">
    <source>
        <dbReference type="EMBL" id="ASP40568.1"/>
    </source>
</evidence>
<protein>
    <submittedName>
        <fullName evidence="9">Flagellar motor protein</fullName>
    </submittedName>
</protein>
<proteinExistence type="inferred from homology"/>
<name>A0A222FNG6_9GAMM</name>
<organism evidence="9 10">
    <name type="scientific">Bacterioplanes sanyensis</name>
    <dbReference type="NCBI Taxonomy" id="1249553"/>
    <lineage>
        <taxon>Bacteria</taxon>
        <taxon>Pseudomonadati</taxon>
        <taxon>Pseudomonadota</taxon>
        <taxon>Gammaproteobacteria</taxon>
        <taxon>Oceanospirillales</taxon>
        <taxon>Oceanospirillaceae</taxon>
        <taxon>Bacterioplanes</taxon>
    </lineage>
</organism>
<sequence length="246" mass="26194">MDRWSLAVVALAVLAVLLGFSLEGGSASLLLNGPAALIVFGGAGLATLAQIPVLHWSPLLNIISWLFMPPSLSIDALISKLSVCANAQRKDGVLALEQLASAESEPLLQRALTMLADGYDDELIDRSLQLEIQTQQERDNELIDHLDQLAGYLPTLGIVGAVLGLMQVLSSIQQPDTLAAGIATAFVATFYGVAAANIVVIPLSSRLRQMVSLRGRYQRAMVAGILSIRSGVNPAVLRYRLQGITL</sequence>
<dbReference type="GO" id="GO:0005886">
    <property type="term" value="C:plasma membrane"/>
    <property type="evidence" value="ECO:0007669"/>
    <property type="project" value="UniProtKB-SubCell"/>
</dbReference>
<evidence type="ECO:0000313" key="10">
    <source>
        <dbReference type="Proteomes" id="UP000202440"/>
    </source>
</evidence>
<keyword evidence="6" id="KW-0813">Transport</keyword>
<feature type="transmembrane region" description="Helical" evidence="7">
    <location>
        <begin position="149"/>
        <end position="172"/>
    </location>
</feature>
<keyword evidence="5 7" id="KW-0472">Membrane</keyword>
<keyword evidence="9" id="KW-0282">Flagellum</keyword>
<keyword evidence="3 7" id="KW-0812">Transmembrane</keyword>
<keyword evidence="9" id="KW-0969">Cilium</keyword>
<dbReference type="InterPro" id="IPR002898">
    <property type="entry name" value="MotA_ExbB_proton_chnl"/>
</dbReference>
<comment type="similarity">
    <text evidence="6">Belongs to the exbB/tolQ family.</text>
</comment>
<feature type="transmembrane region" description="Helical" evidence="7">
    <location>
        <begin position="31"/>
        <end position="54"/>
    </location>
</feature>
<dbReference type="Pfam" id="PF01618">
    <property type="entry name" value="MotA_ExbB"/>
    <property type="match status" value="1"/>
</dbReference>
<comment type="subcellular location">
    <subcellularLocation>
        <location evidence="1">Cell membrane</location>
        <topology evidence="1">Multi-pass membrane protein</topology>
    </subcellularLocation>
    <subcellularLocation>
        <location evidence="6">Membrane</location>
        <topology evidence="6">Multi-pass membrane protein</topology>
    </subcellularLocation>
</comment>
<dbReference type="OrthoDB" id="9806929at2"/>
<evidence type="ECO:0000256" key="2">
    <source>
        <dbReference type="ARBA" id="ARBA00022475"/>
    </source>
</evidence>
<feature type="transmembrane region" description="Helical" evidence="7">
    <location>
        <begin position="178"/>
        <end position="204"/>
    </location>
</feature>
<dbReference type="PANTHER" id="PTHR30433:SF3">
    <property type="entry name" value="MOTILITY PROTEIN A"/>
    <property type="match status" value="1"/>
</dbReference>
<gene>
    <name evidence="9" type="primary">motC</name>
    <name evidence="9" type="ORF">CHH28_18680</name>
</gene>
<dbReference type="GO" id="GO:0015031">
    <property type="term" value="P:protein transport"/>
    <property type="evidence" value="ECO:0007669"/>
    <property type="project" value="UniProtKB-KW"/>
</dbReference>
<evidence type="ECO:0000256" key="5">
    <source>
        <dbReference type="ARBA" id="ARBA00023136"/>
    </source>
</evidence>
<keyword evidence="6" id="KW-0653">Protein transport</keyword>
<keyword evidence="10" id="KW-1185">Reference proteome</keyword>
<dbReference type="AlphaFoldDB" id="A0A222FNG6"/>
<dbReference type="PANTHER" id="PTHR30433">
    <property type="entry name" value="CHEMOTAXIS PROTEIN MOTA"/>
    <property type="match status" value="1"/>
</dbReference>
<dbReference type="GO" id="GO:0006935">
    <property type="term" value="P:chemotaxis"/>
    <property type="evidence" value="ECO:0007669"/>
    <property type="project" value="InterPro"/>
</dbReference>
<evidence type="ECO:0000256" key="7">
    <source>
        <dbReference type="SAM" id="Phobius"/>
    </source>
</evidence>
<accession>A0A222FNG6</accession>
<evidence type="ECO:0000256" key="1">
    <source>
        <dbReference type="ARBA" id="ARBA00004651"/>
    </source>
</evidence>
<evidence type="ECO:0000259" key="8">
    <source>
        <dbReference type="Pfam" id="PF01618"/>
    </source>
</evidence>
<reference evidence="9 10" key="1">
    <citation type="submission" date="2017-07" db="EMBL/GenBank/DDBJ databases">
        <title>Annotated genome sequence of Bacterioplanes sanyensis isolated from Red Sea.</title>
        <authorList>
            <person name="Rehman Z.U."/>
        </authorList>
    </citation>
    <scope>NUCLEOTIDE SEQUENCE [LARGE SCALE GENOMIC DNA]</scope>
    <source>
        <strain evidence="9 10">NV9</strain>
    </source>
</reference>
<evidence type="ECO:0000256" key="3">
    <source>
        <dbReference type="ARBA" id="ARBA00022692"/>
    </source>
</evidence>
<dbReference type="EMBL" id="CP022530">
    <property type="protein sequence ID" value="ASP40568.1"/>
    <property type="molecule type" value="Genomic_DNA"/>
</dbReference>